<dbReference type="GeneID" id="93643743"/>
<proteinExistence type="predicted"/>
<dbReference type="KEGG" id="bmeg:BG04_227"/>
<organism evidence="1 2">
    <name type="scientific">Priestia megaterium (strain ATCC 14581 / DSM 32 / CCUG 1817 / JCM 2506 / NBRC 15308 / NCIMB 9376 / NCTC 10342 / NRRL B-14308 / VKM B-512 / Ford 19)</name>
    <name type="common">Bacillus megaterium</name>
    <dbReference type="NCBI Taxonomy" id="1348623"/>
    <lineage>
        <taxon>Bacteria</taxon>
        <taxon>Bacillati</taxon>
        <taxon>Bacillota</taxon>
        <taxon>Bacilli</taxon>
        <taxon>Bacillales</taxon>
        <taxon>Bacillaceae</taxon>
        <taxon>Priestia</taxon>
    </lineage>
</organism>
<dbReference type="HOGENOM" id="CLU_173058_0_0_9"/>
<dbReference type="Proteomes" id="UP000031829">
    <property type="component" value="Chromosome"/>
</dbReference>
<evidence type="ECO:0000313" key="1">
    <source>
        <dbReference type="EMBL" id="AJI24443.1"/>
    </source>
</evidence>
<name>A0A0B6AUW6_PRIM2</name>
<accession>A0A0B6AUW6</accession>
<dbReference type="RefSeq" id="WP_034650405.1">
    <property type="nucleotide sequence ID" value="NZ_BCVB01000006.1"/>
</dbReference>
<protein>
    <submittedName>
        <fullName evidence="1">Putative membrane protein</fullName>
    </submittedName>
</protein>
<dbReference type="EMBL" id="CP009920">
    <property type="protein sequence ID" value="AJI24443.1"/>
    <property type="molecule type" value="Genomic_DNA"/>
</dbReference>
<sequence length="112" mass="12652">MKRTQLIFVITLLIETGLTYACSSFLSIRFIELMFFSGLLFSVLTFWFSSSGSNSASSHYKTHSMRLMSGANIEHNPFRLRWTAYFFASLSFTGAGLIFFVLLLTDVIPPVS</sequence>
<gene>
    <name evidence="1" type="ORF">BG04_227</name>
</gene>
<dbReference type="AlphaFoldDB" id="A0A0B6AUW6"/>
<evidence type="ECO:0000313" key="2">
    <source>
        <dbReference type="Proteomes" id="UP000031829"/>
    </source>
</evidence>
<reference evidence="1 2" key="1">
    <citation type="journal article" date="2015" name="Genome Announc.">
        <title>Complete genome sequences for 35 biothreat assay-relevant bacillus species.</title>
        <authorList>
            <person name="Johnson S.L."/>
            <person name="Daligault H.E."/>
            <person name="Davenport K.W."/>
            <person name="Jaissle J."/>
            <person name="Frey K.G."/>
            <person name="Ladner J.T."/>
            <person name="Broomall S.M."/>
            <person name="Bishop-Lilly K.A."/>
            <person name="Bruce D.C."/>
            <person name="Gibbons H.S."/>
            <person name="Coyne S.R."/>
            <person name="Lo C.C."/>
            <person name="Meincke L."/>
            <person name="Munk A.C."/>
            <person name="Koroleva G.I."/>
            <person name="Rosenzweig C.N."/>
            <person name="Palacios G.F."/>
            <person name="Redden C.L."/>
            <person name="Minogue T.D."/>
            <person name="Chain P.S."/>
        </authorList>
    </citation>
    <scope>NUCLEOTIDE SEQUENCE [LARGE SCALE GENOMIC DNA]</scope>
    <source>
        <strain evidence="2">ATCC 14581 / DSM 32 / JCM 2506 / NBRC 15308 / NCIMB 9376 / NCTC 10342 / NRRL B-14308 / VKM B-512</strain>
    </source>
</reference>